<evidence type="ECO:0000313" key="4">
    <source>
        <dbReference type="Proteomes" id="UP001146793"/>
    </source>
</evidence>
<dbReference type="SUPFAM" id="SSF56300">
    <property type="entry name" value="Metallo-dependent phosphatases"/>
    <property type="match status" value="1"/>
</dbReference>
<feature type="region of interest" description="Disordered" evidence="1">
    <location>
        <begin position="1"/>
        <end position="29"/>
    </location>
</feature>
<dbReference type="EMBL" id="JANTQA010000047">
    <property type="protein sequence ID" value="KAJ3433635.1"/>
    <property type="molecule type" value="Genomic_DNA"/>
</dbReference>
<comment type="caution">
    <text evidence="3">The sequence shown here is derived from an EMBL/GenBank/DDBJ whole genome shotgun (WGS) entry which is preliminary data.</text>
</comment>
<keyword evidence="3" id="KW-0378">Hydrolase</keyword>
<name>A0AAV7YZ57_9EUKA</name>
<dbReference type="InterPro" id="IPR029052">
    <property type="entry name" value="Metallo-depent_PP-like"/>
</dbReference>
<evidence type="ECO:0000313" key="3">
    <source>
        <dbReference type="EMBL" id="KAJ3433635.1"/>
    </source>
</evidence>
<dbReference type="Gene3D" id="3.60.21.10">
    <property type="match status" value="1"/>
</dbReference>
<accession>A0AAV7YZ57</accession>
<keyword evidence="3" id="KW-0540">Nuclease</keyword>
<sequence>MNNKKFGKQEKSQRLPTTKLKKRKRYEEKKKKHKRELIVCFQENTGLPMIRLRSNKSKLVKIEPFSGRWNAIVITDCHFNNGNNSFYPTKLIPKTINKLGKLIRSEEVDQLIILGDLFQNKCKSSEYMLQIVEEMANFGAEMFMIGGNHDRGKTYQLSQKLPKQLKSRVHIISTEYFMGCFPSQPNEDEVDLEIGKSLFQRAYPRVVFTHDAGNYCRLSDPEIELFLRGIKYQHPFFKPSDLLVMGHTHRNRWFGSENMGSLSPFHMGLKSKIRYGRLTETKSGGKLKWNVKGVEK</sequence>
<reference evidence="3" key="1">
    <citation type="submission" date="2022-08" db="EMBL/GenBank/DDBJ databases">
        <title>Novel sulphate-reducing endosymbionts in the free-living metamonad Anaeramoeba.</title>
        <authorList>
            <person name="Jerlstrom-Hultqvist J."/>
            <person name="Cepicka I."/>
            <person name="Gallot-Lavallee L."/>
            <person name="Salas-Leiva D."/>
            <person name="Curtis B.A."/>
            <person name="Zahonova K."/>
            <person name="Pipaliya S."/>
            <person name="Dacks J."/>
            <person name="Roger A.J."/>
        </authorList>
    </citation>
    <scope>NUCLEOTIDE SEQUENCE</scope>
    <source>
        <strain evidence="3">Busselton2</strain>
    </source>
</reference>
<dbReference type="Proteomes" id="UP001146793">
    <property type="component" value="Unassembled WGS sequence"/>
</dbReference>
<dbReference type="GO" id="GO:0004527">
    <property type="term" value="F:exonuclease activity"/>
    <property type="evidence" value="ECO:0007669"/>
    <property type="project" value="UniProtKB-KW"/>
</dbReference>
<feature type="domain" description="Calcineurin-like phosphoesterase" evidence="2">
    <location>
        <begin position="72"/>
        <end position="250"/>
    </location>
</feature>
<dbReference type="AlphaFoldDB" id="A0AAV7YZ57"/>
<keyword evidence="3" id="KW-0269">Exonuclease</keyword>
<evidence type="ECO:0000256" key="1">
    <source>
        <dbReference type="SAM" id="MobiDB-lite"/>
    </source>
</evidence>
<organism evidence="3 4">
    <name type="scientific">Anaeramoeba flamelloides</name>
    <dbReference type="NCBI Taxonomy" id="1746091"/>
    <lineage>
        <taxon>Eukaryota</taxon>
        <taxon>Metamonada</taxon>
        <taxon>Anaeramoebidae</taxon>
        <taxon>Anaeramoeba</taxon>
    </lineage>
</organism>
<dbReference type="Pfam" id="PF00149">
    <property type="entry name" value="Metallophos"/>
    <property type="match status" value="1"/>
</dbReference>
<proteinExistence type="predicted"/>
<feature type="compositionally biased region" description="Basic residues" evidence="1">
    <location>
        <begin position="19"/>
        <end position="29"/>
    </location>
</feature>
<protein>
    <submittedName>
        <fullName evidence="3">Component of atp-dependent dsDNA exonuclease</fullName>
    </submittedName>
</protein>
<dbReference type="InterPro" id="IPR004843">
    <property type="entry name" value="Calcineurin-like_PHP"/>
</dbReference>
<gene>
    <name evidence="3" type="ORF">M0812_22597</name>
</gene>
<evidence type="ECO:0000259" key="2">
    <source>
        <dbReference type="Pfam" id="PF00149"/>
    </source>
</evidence>